<protein>
    <submittedName>
        <fullName evidence="1">Uncharacterized protein</fullName>
    </submittedName>
</protein>
<proteinExistence type="predicted"/>
<keyword evidence="3" id="KW-1185">Reference proteome</keyword>
<organism evidence="1">
    <name type="scientific">Flavobacterium capsici</name>
    <dbReference type="NCBI Taxonomy" id="3075618"/>
    <lineage>
        <taxon>Bacteria</taxon>
        <taxon>Pseudomonadati</taxon>
        <taxon>Bacteroidota</taxon>
        <taxon>Flavobacteriia</taxon>
        <taxon>Flavobacteriales</taxon>
        <taxon>Flavobacteriaceae</taxon>
        <taxon>Flavobacterium</taxon>
    </lineage>
</organism>
<dbReference type="Proteomes" id="UP001304515">
    <property type="component" value="Chromosome"/>
</dbReference>
<dbReference type="AlphaFoldDB" id="A0AA96EZB9"/>
<accession>A0AA96F1P9</accession>
<evidence type="ECO:0000313" key="1">
    <source>
        <dbReference type="EMBL" id="WNM18245.1"/>
    </source>
</evidence>
<dbReference type="EMBL" id="CP134890">
    <property type="protein sequence ID" value="WNM22296.1"/>
    <property type="molecule type" value="Genomic_DNA"/>
</dbReference>
<evidence type="ECO:0000313" key="3">
    <source>
        <dbReference type="Proteomes" id="UP001304515"/>
    </source>
</evidence>
<dbReference type="RefSeq" id="WP_313322005.1">
    <property type="nucleotide sequence ID" value="NZ_CP134878.1"/>
</dbReference>
<sequence>MAKKVNNSNSQWNSQPENRFVAFFDILGFKDSVLKDDHNVVYDKLYKLSNHINVLEKPFTGENGEIVPSNLKTYNFSDSIIIFSKTDSAEDFNTFYLSAIVLFSNAVSMGIPLKGGIAHGKITINQSKKIFFGQPLIDAYQIEEDLKYFGIAVHNSIEKYMEENNLEKRVDHFFFEETTPFKSGKIIHKNLNWFLAYAIEKNIEINDKAKVKENILKKIKEFRLTTSGSPRIYIDNTINIIESLYK</sequence>
<gene>
    <name evidence="2" type="ORF">RN605_02780</name>
    <name evidence="1" type="ORF">RN608_09480</name>
</gene>
<dbReference type="KEGG" id="fcj:RN605_02780"/>
<accession>A0AA96EZB9</accession>
<evidence type="ECO:0000313" key="2">
    <source>
        <dbReference type="EMBL" id="WNM22296.1"/>
    </source>
</evidence>
<dbReference type="EMBL" id="CP134878">
    <property type="protein sequence ID" value="WNM18245.1"/>
    <property type="molecule type" value="Genomic_DNA"/>
</dbReference>
<reference evidence="1 3" key="1">
    <citation type="submission" date="2023-09" db="EMBL/GenBank/DDBJ databases">
        <title>Flavobacterium sp. a novel bacteria isolate from Pepper rhizosphere.</title>
        <authorList>
            <person name="Peng Y."/>
            <person name="Lee J."/>
        </authorList>
    </citation>
    <scope>NUCLEOTIDE SEQUENCE</scope>
    <source>
        <strain evidence="1">PMR2A8</strain>
        <strain evidence="2 3">PMTSA4</strain>
    </source>
</reference>
<name>A0AA96EZB9_9FLAO</name>